<reference evidence="2 3" key="1">
    <citation type="submission" date="2016-12" db="EMBL/GenBank/DDBJ databases">
        <title>The whole genome sequencing and assembly of Bacillus cohnii DSM 6307T strain.</title>
        <authorList>
            <person name="Lee Y.-J."/>
            <person name="Yi H."/>
            <person name="Bahn Y.-S."/>
            <person name="Kim J.F."/>
            <person name="Lee D.-W."/>
        </authorList>
    </citation>
    <scope>NUCLEOTIDE SEQUENCE [LARGE SCALE GENOMIC DNA]</scope>
    <source>
        <strain evidence="2 3">DSM 6307</strain>
    </source>
</reference>
<gene>
    <name evidence="2" type="ORF">BC6307_07010</name>
</gene>
<dbReference type="Pfam" id="PF09983">
    <property type="entry name" value="JetD_C"/>
    <property type="match status" value="1"/>
</dbReference>
<evidence type="ECO:0000313" key="3">
    <source>
        <dbReference type="Proteomes" id="UP000215224"/>
    </source>
</evidence>
<dbReference type="InterPro" id="IPR024534">
    <property type="entry name" value="JetD_C"/>
</dbReference>
<accession>A0A223KXV4</accession>
<evidence type="ECO:0000259" key="1">
    <source>
        <dbReference type="Pfam" id="PF09983"/>
    </source>
</evidence>
<dbReference type="EMBL" id="CP018866">
    <property type="protein sequence ID" value="AST94260.1"/>
    <property type="molecule type" value="Genomic_DNA"/>
</dbReference>
<dbReference type="Proteomes" id="UP000215224">
    <property type="component" value="Chromosome"/>
</dbReference>
<keyword evidence="3" id="KW-1185">Reference proteome</keyword>
<organism evidence="2 3">
    <name type="scientific">Sutcliffiella cohnii</name>
    <dbReference type="NCBI Taxonomy" id="33932"/>
    <lineage>
        <taxon>Bacteria</taxon>
        <taxon>Bacillati</taxon>
        <taxon>Bacillota</taxon>
        <taxon>Bacilli</taxon>
        <taxon>Bacillales</taxon>
        <taxon>Bacillaceae</taxon>
        <taxon>Sutcliffiella</taxon>
    </lineage>
</organism>
<dbReference type="RefSeq" id="WP_084380120.1">
    <property type="nucleotide sequence ID" value="NZ_CP018866.1"/>
</dbReference>
<feature type="domain" description="Wadjet protein JetD C-terminal" evidence="1">
    <location>
        <begin position="164"/>
        <end position="257"/>
    </location>
</feature>
<name>A0A223KXV4_9BACI</name>
<dbReference type="KEGG" id="bcoh:BC6307_07010"/>
<proteinExistence type="predicted"/>
<dbReference type="STRING" id="1314751.GCA_001591425_00368"/>
<evidence type="ECO:0000313" key="2">
    <source>
        <dbReference type="EMBL" id="AST94260.1"/>
    </source>
</evidence>
<protein>
    <recommendedName>
        <fullName evidence="1">Wadjet protein JetD C-terminal domain-containing protein</fullName>
    </recommendedName>
</protein>
<sequence>MKKFLNTYSKKTIGLTELEHMFTSSFQSYEQFAKVVLKLEKSAILVMVKSKGRNSRIPSLAFQYRINKSLLVEDFHQELVQYRRRFHSSIILDEYYSKDQSLWKQDLPFIEKIDVYLKQNSFPTDRVPAAERSYEIVGDEKWIDEKGGKELLERIKLFDKLHILPVSDPLMLAVHPSNLSNDIQYHLIVENKTTYQGLVEVLKETDFSTIIYGKGKAVIASIEQFPFQFPIKADHRFLYFGDIDREGISIWYSLNEKRRVELALPFYNACLKKSPAKGKEYQKERLVALESFVNCFETNQQEQIKTLLANGQYYPQESLNTKELQQIWRDYFGQA</sequence>
<dbReference type="AlphaFoldDB" id="A0A223KXV4"/>